<dbReference type="AlphaFoldDB" id="A0A6J7QX54"/>
<sequence length="213" mass="22944">MLVHELVEVLRDITALPVLVEHCVEVAQHLLHGLLRLGRAHVADRLAHLPELLIHDVGAQALLDLLVDLAGLWRSPLVVRELGHRARGLARQVVELGLPEPGIVGRVREERRPFERNSLIEHFGDVGEQAVEASGFLQLPPALLNAAAQLVEPAASVRASSHQGSEGIGNGLTVEDLIAEILDRLTDVERVGEGVWPTVESPVAIPAHAGAMP</sequence>
<proteinExistence type="predicted"/>
<evidence type="ECO:0000313" key="1">
    <source>
        <dbReference type="EMBL" id="CAB5021169.1"/>
    </source>
</evidence>
<dbReference type="EMBL" id="CAFBPD010000263">
    <property type="protein sequence ID" value="CAB5021169.1"/>
    <property type="molecule type" value="Genomic_DNA"/>
</dbReference>
<name>A0A6J7QX54_9ZZZZ</name>
<organism evidence="1">
    <name type="scientific">freshwater metagenome</name>
    <dbReference type="NCBI Taxonomy" id="449393"/>
    <lineage>
        <taxon>unclassified sequences</taxon>
        <taxon>metagenomes</taxon>
        <taxon>ecological metagenomes</taxon>
    </lineage>
</organism>
<gene>
    <name evidence="1" type="ORF">UFOPK4061_01404</name>
</gene>
<protein>
    <submittedName>
        <fullName evidence="1">Unannotated protein</fullName>
    </submittedName>
</protein>
<reference evidence="1" key="1">
    <citation type="submission" date="2020-05" db="EMBL/GenBank/DDBJ databases">
        <authorList>
            <person name="Chiriac C."/>
            <person name="Salcher M."/>
            <person name="Ghai R."/>
            <person name="Kavagutti S V."/>
        </authorList>
    </citation>
    <scope>NUCLEOTIDE SEQUENCE</scope>
</reference>
<accession>A0A6J7QX54</accession>